<dbReference type="EMBL" id="CM007386">
    <property type="protein sequence ID" value="ONK67073.1"/>
    <property type="molecule type" value="Genomic_DNA"/>
</dbReference>
<proteinExistence type="predicted"/>
<feature type="compositionally biased region" description="Low complexity" evidence="1">
    <location>
        <begin position="1"/>
        <end position="18"/>
    </location>
</feature>
<keyword evidence="3" id="KW-1185">Reference proteome</keyword>
<protein>
    <submittedName>
        <fullName evidence="2">Uncharacterized protein</fullName>
    </submittedName>
</protein>
<evidence type="ECO:0000313" key="3">
    <source>
        <dbReference type="Proteomes" id="UP000243459"/>
    </source>
</evidence>
<organism evidence="2 3">
    <name type="scientific">Asparagus officinalis</name>
    <name type="common">Garden asparagus</name>
    <dbReference type="NCBI Taxonomy" id="4686"/>
    <lineage>
        <taxon>Eukaryota</taxon>
        <taxon>Viridiplantae</taxon>
        <taxon>Streptophyta</taxon>
        <taxon>Embryophyta</taxon>
        <taxon>Tracheophyta</taxon>
        <taxon>Spermatophyta</taxon>
        <taxon>Magnoliopsida</taxon>
        <taxon>Liliopsida</taxon>
        <taxon>Asparagales</taxon>
        <taxon>Asparagaceae</taxon>
        <taxon>Asparagoideae</taxon>
        <taxon>Asparagus</taxon>
    </lineage>
</organism>
<dbReference type="Proteomes" id="UP000243459">
    <property type="component" value="Chromosome 6"/>
</dbReference>
<evidence type="ECO:0000313" key="2">
    <source>
        <dbReference type="EMBL" id="ONK67073.1"/>
    </source>
</evidence>
<evidence type="ECO:0000256" key="1">
    <source>
        <dbReference type="SAM" id="MobiDB-lite"/>
    </source>
</evidence>
<accession>A0A5P1EN39</accession>
<sequence>MRGGVRTRATRGGTAVGRRVGRQTAKGSAQCRREWGRSQRRAEERRCGWLGRRQEAATWAVVSRQGIRDAIQVSVARVAREELNGDVEAEWRWMVRREVAVEVVQCSGRLAAAWLSV</sequence>
<feature type="region of interest" description="Disordered" evidence="1">
    <location>
        <begin position="1"/>
        <end position="35"/>
    </location>
</feature>
<reference evidence="3" key="1">
    <citation type="journal article" date="2017" name="Nat. Commun.">
        <title>The asparagus genome sheds light on the origin and evolution of a young Y chromosome.</title>
        <authorList>
            <person name="Harkess A."/>
            <person name="Zhou J."/>
            <person name="Xu C."/>
            <person name="Bowers J.E."/>
            <person name="Van der Hulst R."/>
            <person name="Ayyampalayam S."/>
            <person name="Mercati F."/>
            <person name="Riccardi P."/>
            <person name="McKain M.R."/>
            <person name="Kakrana A."/>
            <person name="Tang H."/>
            <person name="Ray J."/>
            <person name="Groenendijk J."/>
            <person name="Arikit S."/>
            <person name="Mathioni S.M."/>
            <person name="Nakano M."/>
            <person name="Shan H."/>
            <person name="Telgmann-Rauber A."/>
            <person name="Kanno A."/>
            <person name="Yue Z."/>
            <person name="Chen H."/>
            <person name="Li W."/>
            <person name="Chen Y."/>
            <person name="Xu X."/>
            <person name="Zhang Y."/>
            <person name="Luo S."/>
            <person name="Chen H."/>
            <person name="Gao J."/>
            <person name="Mao Z."/>
            <person name="Pires J.C."/>
            <person name="Luo M."/>
            <person name="Kudrna D."/>
            <person name="Wing R.A."/>
            <person name="Meyers B.C."/>
            <person name="Yi K."/>
            <person name="Kong H."/>
            <person name="Lavrijsen P."/>
            <person name="Sunseri F."/>
            <person name="Falavigna A."/>
            <person name="Ye Y."/>
            <person name="Leebens-Mack J.H."/>
            <person name="Chen G."/>
        </authorList>
    </citation>
    <scope>NUCLEOTIDE SEQUENCE [LARGE SCALE GENOMIC DNA]</scope>
    <source>
        <strain evidence="3">cv. DH0086</strain>
    </source>
</reference>
<dbReference type="AlphaFoldDB" id="A0A5P1EN39"/>
<dbReference type="Gramene" id="ONK67073">
    <property type="protein sequence ID" value="ONK67073"/>
    <property type="gene ID" value="A4U43_C06F15380"/>
</dbReference>
<gene>
    <name evidence="2" type="ORF">A4U43_C06F15380</name>
</gene>
<name>A0A5P1EN39_ASPOF</name>